<dbReference type="GO" id="GO:0043130">
    <property type="term" value="F:ubiquitin binding"/>
    <property type="evidence" value="ECO:0007669"/>
    <property type="project" value="InterPro"/>
</dbReference>
<dbReference type="AlphaFoldDB" id="A0A183D586"/>
<protein>
    <submittedName>
        <fullName evidence="4">CUE domain-containing protein</fullName>
    </submittedName>
</protein>
<sequence>MGVEGQKKIRKKISGERKGFYRYEKRVKRAESALPLVYYLEQAFSGPLASSFASQEERWCDRSGRINRRVYNEGCKRIVATSYTSHDAVEEARRHLEQQRRISLNIGLHGASSRKDDYWKDRRNTSEHLDALTMKIKQAFPAVPLIAIREDLEKTQDANATCERITTGKINLSEVNKRDVSLGSEPQQWYRTYKHRKWNLIEKNRAKYLKRVSAQLSDIEISESER</sequence>
<evidence type="ECO:0000313" key="3">
    <source>
        <dbReference type="Proteomes" id="UP000271098"/>
    </source>
</evidence>
<dbReference type="Gene3D" id="1.10.8.10">
    <property type="entry name" value="DNA helicase RuvA subunit, C-terminal domain"/>
    <property type="match status" value="1"/>
</dbReference>
<evidence type="ECO:0000259" key="1">
    <source>
        <dbReference type="PROSITE" id="PS51140"/>
    </source>
</evidence>
<organism evidence="4">
    <name type="scientific">Gongylonema pulchrum</name>
    <dbReference type="NCBI Taxonomy" id="637853"/>
    <lineage>
        <taxon>Eukaryota</taxon>
        <taxon>Metazoa</taxon>
        <taxon>Ecdysozoa</taxon>
        <taxon>Nematoda</taxon>
        <taxon>Chromadorea</taxon>
        <taxon>Rhabditida</taxon>
        <taxon>Spirurina</taxon>
        <taxon>Spiruromorpha</taxon>
        <taxon>Spiruroidea</taxon>
        <taxon>Gongylonematidae</taxon>
        <taxon>Gongylonema</taxon>
    </lineage>
</organism>
<dbReference type="InterPro" id="IPR003892">
    <property type="entry name" value="CUE"/>
</dbReference>
<evidence type="ECO:0000313" key="4">
    <source>
        <dbReference type="WBParaSite" id="GPUH_0000388401-mRNA-1"/>
    </source>
</evidence>
<dbReference type="Proteomes" id="UP000271098">
    <property type="component" value="Unassembled WGS sequence"/>
</dbReference>
<accession>A0A183D586</accession>
<proteinExistence type="predicted"/>
<dbReference type="EMBL" id="UYRT01006924">
    <property type="protein sequence ID" value="VDK41345.1"/>
    <property type="molecule type" value="Genomic_DNA"/>
</dbReference>
<keyword evidence="3" id="KW-1185">Reference proteome</keyword>
<evidence type="ECO:0000313" key="2">
    <source>
        <dbReference type="EMBL" id="VDK41345.1"/>
    </source>
</evidence>
<reference evidence="2 3" key="2">
    <citation type="submission" date="2018-11" db="EMBL/GenBank/DDBJ databases">
        <authorList>
            <consortium name="Pathogen Informatics"/>
        </authorList>
    </citation>
    <scope>NUCLEOTIDE SEQUENCE [LARGE SCALE GENOMIC DNA]</scope>
</reference>
<dbReference type="PROSITE" id="PS51140">
    <property type="entry name" value="CUE"/>
    <property type="match status" value="1"/>
</dbReference>
<name>A0A183D586_9BILA</name>
<feature type="domain" description="CUE" evidence="1">
    <location>
        <begin position="128"/>
        <end position="170"/>
    </location>
</feature>
<gene>
    <name evidence="2" type="ORF">GPUH_LOCUS3877</name>
</gene>
<dbReference type="WBParaSite" id="GPUH_0000388401-mRNA-1">
    <property type="protein sequence ID" value="GPUH_0000388401-mRNA-1"/>
    <property type="gene ID" value="GPUH_0000388401"/>
</dbReference>
<reference evidence="4" key="1">
    <citation type="submission" date="2016-06" db="UniProtKB">
        <authorList>
            <consortium name="WormBaseParasite"/>
        </authorList>
    </citation>
    <scope>IDENTIFICATION</scope>
</reference>